<evidence type="ECO:0000313" key="2">
    <source>
        <dbReference type="Proteomes" id="UP000574390"/>
    </source>
</evidence>
<name>A0A7J6PYV1_PEROL</name>
<protein>
    <submittedName>
        <fullName evidence="1">Uncharacterized protein</fullName>
    </submittedName>
</protein>
<feature type="non-terminal residue" evidence="1">
    <location>
        <position position="1"/>
    </location>
</feature>
<gene>
    <name evidence="1" type="ORF">FOZ62_011944</name>
</gene>
<evidence type="ECO:0000313" key="1">
    <source>
        <dbReference type="EMBL" id="KAF4701228.1"/>
    </source>
</evidence>
<proteinExistence type="predicted"/>
<dbReference type="EMBL" id="JABANM010033461">
    <property type="protein sequence ID" value="KAF4701228.1"/>
    <property type="molecule type" value="Genomic_DNA"/>
</dbReference>
<feature type="non-terminal residue" evidence="1">
    <location>
        <position position="326"/>
    </location>
</feature>
<comment type="caution">
    <text evidence="1">The sequence shown here is derived from an EMBL/GenBank/DDBJ whole genome shotgun (WGS) entry which is preliminary data.</text>
</comment>
<accession>A0A7J6PYV1</accession>
<sequence length="326" mass="34640">LVANALDGPKGSSRDVATLVWGCGKLGVDLREELTSLVGRMAQLSSKDAAMVLWGWAKMASSASSLQDTGEVDEPSSQDSGISRIIEELPRIHRLRLFTPMFTTLLAQAVDPPPPADPAAVISPTGMSSIIWAAGLARVSSGGEAPPLEVTKGLYHMTISSLHSMDPPCVVSAIWGLGSLGMLHTSGALSYQVVMAIEDNATAFDMDNLKSVLQFTWMDPSVTACVGPEVVHRLASSTQPPTWTRSIPQVCLYLSRGVLQSTLELAQAMQSYLHRHLIGIAPSAVDAARLVAAFSNLSYLPAASTLTKLRALAEEGASSFYPNTYC</sequence>
<organism evidence="1 2">
    <name type="scientific">Perkinsus olseni</name>
    <name type="common">Perkinsus atlanticus</name>
    <dbReference type="NCBI Taxonomy" id="32597"/>
    <lineage>
        <taxon>Eukaryota</taxon>
        <taxon>Sar</taxon>
        <taxon>Alveolata</taxon>
        <taxon>Perkinsozoa</taxon>
        <taxon>Perkinsea</taxon>
        <taxon>Perkinsida</taxon>
        <taxon>Perkinsidae</taxon>
        <taxon>Perkinsus</taxon>
    </lineage>
</organism>
<dbReference type="AlphaFoldDB" id="A0A7J6PYV1"/>
<dbReference type="Proteomes" id="UP000574390">
    <property type="component" value="Unassembled WGS sequence"/>
</dbReference>
<reference evidence="1 2" key="1">
    <citation type="submission" date="2020-04" db="EMBL/GenBank/DDBJ databases">
        <title>Perkinsus olseni comparative genomics.</title>
        <authorList>
            <person name="Bogema D.R."/>
        </authorList>
    </citation>
    <scope>NUCLEOTIDE SEQUENCE [LARGE SCALE GENOMIC DNA]</scope>
    <source>
        <strain evidence="1">ATCC PRA-205</strain>
    </source>
</reference>